<comment type="caution">
    <text evidence="2">The sequence shown here is derived from an EMBL/GenBank/DDBJ whole genome shotgun (WGS) entry which is preliminary data.</text>
</comment>
<dbReference type="InterPro" id="IPR024775">
    <property type="entry name" value="DinB-like"/>
</dbReference>
<dbReference type="InterPro" id="IPR034660">
    <property type="entry name" value="DinB/YfiT-like"/>
</dbReference>
<dbReference type="Gene3D" id="1.20.120.450">
    <property type="entry name" value="dinb family like domain"/>
    <property type="match status" value="1"/>
</dbReference>
<sequence>MQDISHRLRKLLGVLNSSIDTFSETELAYTPAPGQWSKKEILGHLIDSAANNHRRFVLSQLEPEPLLITPYDQDQWVILSRYQHTPAAELLQLLTLYNRQIVRLLENLPESAATQRCEFDNGYSVTLRWLAEDYVMHLEHHVYQIINLTSG</sequence>
<dbReference type="AlphaFoldDB" id="A0A4Z0PBW0"/>
<proteinExistence type="predicted"/>
<keyword evidence="3" id="KW-1185">Reference proteome</keyword>
<dbReference type="Pfam" id="PF12867">
    <property type="entry name" value="DinB_2"/>
    <property type="match status" value="1"/>
</dbReference>
<reference evidence="2 3" key="1">
    <citation type="submission" date="2019-04" db="EMBL/GenBank/DDBJ databases">
        <authorList>
            <person name="Feng G."/>
            <person name="Zhang J."/>
            <person name="Zhu H."/>
        </authorList>
    </citation>
    <scope>NUCLEOTIDE SEQUENCE [LARGE SCALE GENOMIC DNA]</scope>
    <source>
        <strain evidence="2 3">92R-1</strain>
    </source>
</reference>
<evidence type="ECO:0000313" key="3">
    <source>
        <dbReference type="Proteomes" id="UP000298337"/>
    </source>
</evidence>
<dbReference type="SUPFAM" id="SSF109854">
    <property type="entry name" value="DinB/YfiT-like putative metalloenzymes"/>
    <property type="match status" value="1"/>
</dbReference>
<dbReference type="EMBL" id="SRLA01000001">
    <property type="protein sequence ID" value="TGE09743.1"/>
    <property type="molecule type" value="Genomic_DNA"/>
</dbReference>
<organism evidence="2 3">
    <name type="scientific">Hymenobacter fodinae</name>
    <dbReference type="NCBI Taxonomy" id="2510796"/>
    <lineage>
        <taxon>Bacteria</taxon>
        <taxon>Pseudomonadati</taxon>
        <taxon>Bacteroidota</taxon>
        <taxon>Cytophagia</taxon>
        <taxon>Cytophagales</taxon>
        <taxon>Hymenobacteraceae</taxon>
        <taxon>Hymenobacter</taxon>
    </lineage>
</organism>
<dbReference type="RefSeq" id="WP_135430758.1">
    <property type="nucleotide sequence ID" value="NZ_SRLA01000001.1"/>
</dbReference>
<gene>
    <name evidence="2" type="ORF">EU556_02620</name>
</gene>
<evidence type="ECO:0000313" key="2">
    <source>
        <dbReference type="EMBL" id="TGE09743.1"/>
    </source>
</evidence>
<evidence type="ECO:0000259" key="1">
    <source>
        <dbReference type="Pfam" id="PF12867"/>
    </source>
</evidence>
<name>A0A4Z0PBW0_9BACT</name>
<dbReference type="Proteomes" id="UP000298337">
    <property type="component" value="Unassembled WGS sequence"/>
</dbReference>
<feature type="domain" description="DinB-like" evidence="1">
    <location>
        <begin position="14"/>
        <end position="145"/>
    </location>
</feature>
<dbReference type="OrthoDB" id="9793216at2"/>
<protein>
    <submittedName>
        <fullName evidence="2">DinB family protein</fullName>
    </submittedName>
</protein>
<accession>A0A4Z0PBW0</accession>